<accession>A0A5P1ES26</accession>
<dbReference type="Proteomes" id="UP000243459">
    <property type="component" value="Chromosome 5"/>
</dbReference>
<dbReference type="EMBL" id="CM007385">
    <property type="protein sequence ID" value="ONK68463.1"/>
    <property type="molecule type" value="Genomic_DNA"/>
</dbReference>
<name>A0A5P1ES26_ASPOF</name>
<evidence type="ECO:0000313" key="3">
    <source>
        <dbReference type="Proteomes" id="UP000243459"/>
    </source>
</evidence>
<organism evidence="2 3">
    <name type="scientific">Asparagus officinalis</name>
    <name type="common">Garden asparagus</name>
    <dbReference type="NCBI Taxonomy" id="4686"/>
    <lineage>
        <taxon>Eukaryota</taxon>
        <taxon>Viridiplantae</taxon>
        <taxon>Streptophyta</taxon>
        <taxon>Embryophyta</taxon>
        <taxon>Tracheophyta</taxon>
        <taxon>Spermatophyta</taxon>
        <taxon>Magnoliopsida</taxon>
        <taxon>Liliopsida</taxon>
        <taxon>Asparagales</taxon>
        <taxon>Asparagaceae</taxon>
        <taxon>Asparagoideae</taxon>
        <taxon>Asparagus</taxon>
    </lineage>
</organism>
<evidence type="ECO:0000256" key="1">
    <source>
        <dbReference type="SAM" id="Coils"/>
    </source>
</evidence>
<proteinExistence type="predicted"/>
<reference evidence="3" key="1">
    <citation type="journal article" date="2017" name="Nat. Commun.">
        <title>The asparagus genome sheds light on the origin and evolution of a young Y chromosome.</title>
        <authorList>
            <person name="Harkess A."/>
            <person name="Zhou J."/>
            <person name="Xu C."/>
            <person name="Bowers J.E."/>
            <person name="Van der Hulst R."/>
            <person name="Ayyampalayam S."/>
            <person name="Mercati F."/>
            <person name="Riccardi P."/>
            <person name="McKain M.R."/>
            <person name="Kakrana A."/>
            <person name="Tang H."/>
            <person name="Ray J."/>
            <person name="Groenendijk J."/>
            <person name="Arikit S."/>
            <person name="Mathioni S.M."/>
            <person name="Nakano M."/>
            <person name="Shan H."/>
            <person name="Telgmann-Rauber A."/>
            <person name="Kanno A."/>
            <person name="Yue Z."/>
            <person name="Chen H."/>
            <person name="Li W."/>
            <person name="Chen Y."/>
            <person name="Xu X."/>
            <person name="Zhang Y."/>
            <person name="Luo S."/>
            <person name="Chen H."/>
            <person name="Gao J."/>
            <person name="Mao Z."/>
            <person name="Pires J.C."/>
            <person name="Luo M."/>
            <person name="Kudrna D."/>
            <person name="Wing R.A."/>
            <person name="Meyers B.C."/>
            <person name="Yi K."/>
            <person name="Kong H."/>
            <person name="Lavrijsen P."/>
            <person name="Sunseri F."/>
            <person name="Falavigna A."/>
            <person name="Ye Y."/>
            <person name="Leebens-Mack J.H."/>
            <person name="Chen G."/>
        </authorList>
    </citation>
    <scope>NUCLEOTIDE SEQUENCE [LARGE SCALE GENOMIC DNA]</scope>
    <source>
        <strain evidence="3">cv. DH0086</strain>
    </source>
</reference>
<feature type="coiled-coil region" evidence="1">
    <location>
        <begin position="27"/>
        <end position="89"/>
    </location>
</feature>
<protein>
    <submittedName>
        <fullName evidence="2">Uncharacterized protein</fullName>
    </submittedName>
</protein>
<evidence type="ECO:0000313" key="2">
    <source>
        <dbReference type="EMBL" id="ONK68463.1"/>
    </source>
</evidence>
<keyword evidence="3" id="KW-1185">Reference proteome</keyword>
<dbReference type="AlphaFoldDB" id="A0A5P1ES26"/>
<keyword evidence="1" id="KW-0175">Coiled coil</keyword>
<gene>
    <name evidence="2" type="ORF">A4U43_C05F11880</name>
</gene>
<dbReference type="Gramene" id="ONK68463">
    <property type="protein sequence ID" value="ONK68463"/>
    <property type="gene ID" value="A4U43_C05F11880"/>
</dbReference>
<sequence length="120" mass="13575">MQRGRVDRVKTSLATKLSSLAKLDLSITSCASEIDQLRRTLREKEETLDILQMTKVQDQQTHTALSDELRSLEQKLAETEEIAARTSATTEESIRAELRQAYDEKLSKISQQIFGHGLDV</sequence>